<evidence type="ECO:0000313" key="2">
    <source>
        <dbReference type="EMBL" id="KAF4351120.1"/>
    </source>
</evidence>
<sequence>MAPVVESAYCIPSKRLLSSVASVFLLASEVFSGSDMDEKGKEIQVDFIDTEKEEVMKRDSALEMEMLELFEDITLEDVVASKACVGKVVGCKDMPASVVKKILGGVWRRLGFWRMKKCEEGVLGFFFDDEDDFHFVMEKRPWIINGVLLNLKPWPVEGEVRVGEFEVAQFWVQFHGLPTRFLSNDNVPILAKKVGNLVRMEDKRKDDLLSRRKTWKRNNNPVEASDQRAVAAMAESQTVVEKGTVGTKDKESGQKRKGVHGGTSTTSVDDLQCTGKGTTKVTDGIPLLPDLPVQSVENVGNRQLGVPLTHLFCKASCLDSRSSIGSLEVEAVAVDGVVRLGARSGPKLITPFLGTGSSSSNIGTLAHLHISVMRHGKNNFPFTRCAQSRISFAITLPTLIFLPFMMQ</sequence>
<feature type="compositionally biased region" description="Polar residues" evidence="1">
    <location>
        <begin position="262"/>
        <end position="275"/>
    </location>
</feature>
<evidence type="ECO:0008006" key="4">
    <source>
        <dbReference type="Google" id="ProtNLM"/>
    </source>
</evidence>
<evidence type="ECO:0000313" key="3">
    <source>
        <dbReference type="Proteomes" id="UP000583929"/>
    </source>
</evidence>
<name>A0A7J6DZW5_CANSA</name>
<dbReference type="PANTHER" id="PTHR31286:SF180">
    <property type="entry name" value="OS10G0362600 PROTEIN"/>
    <property type="match status" value="1"/>
</dbReference>
<dbReference type="Proteomes" id="UP000583929">
    <property type="component" value="Unassembled WGS sequence"/>
</dbReference>
<dbReference type="PANTHER" id="PTHR31286">
    <property type="entry name" value="GLYCINE-RICH CELL WALL STRUCTURAL PROTEIN 1.8-LIKE"/>
    <property type="match status" value="1"/>
</dbReference>
<evidence type="ECO:0000256" key="1">
    <source>
        <dbReference type="SAM" id="MobiDB-lite"/>
    </source>
</evidence>
<organism evidence="2 3">
    <name type="scientific">Cannabis sativa</name>
    <name type="common">Hemp</name>
    <name type="synonym">Marijuana</name>
    <dbReference type="NCBI Taxonomy" id="3483"/>
    <lineage>
        <taxon>Eukaryota</taxon>
        <taxon>Viridiplantae</taxon>
        <taxon>Streptophyta</taxon>
        <taxon>Embryophyta</taxon>
        <taxon>Tracheophyta</taxon>
        <taxon>Spermatophyta</taxon>
        <taxon>Magnoliopsida</taxon>
        <taxon>eudicotyledons</taxon>
        <taxon>Gunneridae</taxon>
        <taxon>Pentapetalae</taxon>
        <taxon>rosids</taxon>
        <taxon>fabids</taxon>
        <taxon>Rosales</taxon>
        <taxon>Cannabaceae</taxon>
        <taxon>Cannabis</taxon>
    </lineage>
</organism>
<dbReference type="EMBL" id="JAATIQ010000572">
    <property type="protein sequence ID" value="KAF4351120.1"/>
    <property type="molecule type" value="Genomic_DNA"/>
</dbReference>
<gene>
    <name evidence="2" type="ORF">G4B88_025510</name>
</gene>
<protein>
    <recommendedName>
        <fullName evidence="4">DUF4283 domain-containing protein</fullName>
    </recommendedName>
</protein>
<dbReference type="InterPro" id="IPR040256">
    <property type="entry name" value="At4g02000-like"/>
</dbReference>
<keyword evidence="3" id="KW-1185">Reference proteome</keyword>
<accession>A0A7J6DZW5</accession>
<feature type="region of interest" description="Disordered" evidence="1">
    <location>
        <begin position="241"/>
        <end position="275"/>
    </location>
</feature>
<comment type="caution">
    <text evidence="2">The sequence shown here is derived from an EMBL/GenBank/DDBJ whole genome shotgun (WGS) entry which is preliminary data.</text>
</comment>
<dbReference type="AlphaFoldDB" id="A0A7J6DZW5"/>
<reference evidence="2 3" key="1">
    <citation type="journal article" date="2020" name="bioRxiv">
        <title>Sequence and annotation of 42 cannabis genomes reveals extensive copy number variation in cannabinoid synthesis and pathogen resistance genes.</title>
        <authorList>
            <person name="Mckernan K.J."/>
            <person name="Helbert Y."/>
            <person name="Kane L.T."/>
            <person name="Ebling H."/>
            <person name="Zhang L."/>
            <person name="Liu B."/>
            <person name="Eaton Z."/>
            <person name="Mclaughlin S."/>
            <person name="Kingan S."/>
            <person name="Baybayan P."/>
            <person name="Concepcion G."/>
            <person name="Jordan M."/>
            <person name="Riva A."/>
            <person name="Barbazuk W."/>
            <person name="Harkins T."/>
        </authorList>
    </citation>
    <scope>NUCLEOTIDE SEQUENCE [LARGE SCALE GENOMIC DNA]</scope>
    <source>
        <strain evidence="3">cv. Jamaican Lion 4</strain>
        <tissue evidence="2">Leaf</tissue>
    </source>
</reference>
<proteinExistence type="predicted"/>